<dbReference type="KEGG" id="raj:RA11412_0387"/>
<accession>A0A2Z5QWC1</accession>
<dbReference type="RefSeq" id="WP_023133911.1">
    <property type="nucleotide sequence ID" value="NZ_CAURCD010000017.1"/>
</dbReference>
<evidence type="ECO:0000313" key="1">
    <source>
        <dbReference type="EMBL" id="BAV86686.1"/>
    </source>
</evidence>
<dbReference type="GeneID" id="93862895"/>
<sequence>MSAKTISALQTWLGQPADGVLDGPSPTIEALQNYLNSHEVKA</sequence>
<dbReference type="AlphaFoldDB" id="A0A2Z5QWC1"/>
<evidence type="ECO:0000313" key="2">
    <source>
        <dbReference type="Proteomes" id="UP000250241"/>
    </source>
</evidence>
<reference evidence="1 2" key="1">
    <citation type="submission" date="2016-10" db="EMBL/GenBank/DDBJ databases">
        <title>Genome sequence of Rothia aeria strain JCM11412.</title>
        <authorList>
            <person name="Nambu T."/>
        </authorList>
    </citation>
    <scope>NUCLEOTIDE SEQUENCE [LARGE SCALE GENOMIC DNA]</scope>
    <source>
        <strain evidence="1 2">JCM 11412</strain>
    </source>
</reference>
<protein>
    <submittedName>
        <fullName evidence="1">Uncharacterized protein</fullName>
    </submittedName>
</protein>
<gene>
    <name evidence="1" type="ORF">RA11412_0387</name>
</gene>
<dbReference type="EMBL" id="AP017895">
    <property type="protein sequence ID" value="BAV86686.1"/>
    <property type="molecule type" value="Genomic_DNA"/>
</dbReference>
<proteinExistence type="predicted"/>
<name>A0A2Z5QWC1_9MICC</name>
<keyword evidence="2" id="KW-1185">Reference proteome</keyword>
<organism evidence="1 2">
    <name type="scientific">Rothia aeria</name>
    <dbReference type="NCBI Taxonomy" id="172042"/>
    <lineage>
        <taxon>Bacteria</taxon>
        <taxon>Bacillati</taxon>
        <taxon>Actinomycetota</taxon>
        <taxon>Actinomycetes</taxon>
        <taxon>Micrococcales</taxon>
        <taxon>Micrococcaceae</taxon>
        <taxon>Rothia</taxon>
    </lineage>
</organism>
<dbReference type="Proteomes" id="UP000250241">
    <property type="component" value="Chromosome"/>
</dbReference>